<comment type="caution">
    <text evidence="7">The sequence shown here is derived from an EMBL/GenBank/DDBJ whole genome shotgun (WGS) entry which is preliminary data.</text>
</comment>
<reference evidence="7" key="1">
    <citation type="submission" date="2021-01" db="EMBL/GenBank/DDBJ databases">
        <authorList>
            <consortium name="Genoscope - CEA"/>
            <person name="William W."/>
        </authorList>
    </citation>
    <scope>NUCLEOTIDE SEQUENCE</scope>
</reference>
<feature type="transmembrane region" description="Helical" evidence="5">
    <location>
        <begin position="209"/>
        <end position="230"/>
    </location>
</feature>
<evidence type="ECO:0000256" key="4">
    <source>
        <dbReference type="PROSITE-ProRule" id="PRU00175"/>
    </source>
</evidence>
<evidence type="ECO:0000256" key="1">
    <source>
        <dbReference type="ARBA" id="ARBA00022723"/>
    </source>
</evidence>
<evidence type="ECO:0000256" key="2">
    <source>
        <dbReference type="ARBA" id="ARBA00022771"/>
    </source>
</evidence>
<accession>A0A8S1M2A3</accession>
<dbReference type="Proteomes" id="UP000692954">
    <property type="component" value="Unassembled WGS sequence"/>
</dbReference>
<dbReference type="PANTHER" id="PTHR45931">
    <property type="entry name" value="SI:CH211-59O9.10"/>
    <property type="match status" value="1"/>
</dbReference>
<keyword evidence="3" id="KW-0862">Zinc</keyword>
<evidence type="ECO:0000313" key="8">
    <source>
        <dbReference type="Proteomes" id="UP000692954"/>
    </source>
</evidence>
<gene>
    <name evidence="7" type="ORF">PSON_ATCC_30995.1.T0310112</name>
</gene>
<dbReference type="InterPro" id="IPR051834">
    <property type="entry name" value="RING_finger_E3_ligase"/>
</dbReference>
<dbReference type="GO" id="GO:0061630">
    <property type="term" value="F:ubiquitin protein ligase activity"/>
    <property type="evidence" value="ECO:0007669"/>
    <property type="project" value="TreeGrafter"/>
</dbReference>
<dbReference type="GO" id="GO:0005634">
    <property type="term" value="C:nucleus"/>
    <property type="evidence" value="ECO:0007669"/>
    <property type="project" value="TreeGrafter"/>
</dbReference>
<name>A0A8S1M2A3_9CILI</name>
<feature type="transmembrane region" description="Helical" evidence="5">
    <location>
        <begin position="25"/>
        <end position="46"/>
    </location>
</feature>
<dbReference type="OrthoDB" id="439844at2759"/>
<evidence type="ECO:0000259" key="6">
    <source>
        <dbReference type="PROSITE" id="PS50089"/>
    </source>
</evidence>
<keyword evidence="2 4" id="KW-0863">Zinc-finger</keyword>
<keyword evidence="8" id="KW-1185">Reference proteome</keyword>
<keyword evidence="5" id="KW-1133">Transmembrane helix</keyword>
<protein>
    <recommendedName>
        <fullName evidence="6">RING-type domain-containing protein</fullName>
    </recommendedName>
</protein>
<dbReference type="GO" id="GO:0006511">
    <property type="term" value="P:ubiquitin-dependent protein catabolic process"/>
    <property type="evidence" value="ECO:0007669"/>
    <property type="project" value="TreeGrafter"/>
</dbReference>
<proteinExistence type="predicted"/>
<dbReference type="AlphaFoldDB" id="A0A8S1M2A3"/>
<dbReference type="InterPro" id="IPR001841">
    <property type="entry name" value="Znf_RING"/>
</dbReference>
<evidence type="ECO:0000256" key="3">
    <source>
        <dbReference type="ARBA" id="ARBA00022833"/>
    </source>
</evidence>
<evidence type="ECO:0000256" key="5">
    <source>
        <dbReference type="SAM" id="Phobius"/>
    </source>
</evidence>
<feature type="domain" description="RING-type" evidence="6">
    <location>
        <begin position="267"/>
        <end position="310"/>
    </location>
</feature>
<evidence type="ECO:0000313" key="7">
    <source>
        <dbReference type="EMBL" id="CAD8073739.1"/>
    </source>
</evidence>
<dbReference type="GO" id="GO:0008270">
    <property type="term" value="F:zinc ion binding"/>
    <property type="evidence" value="ECO:0007669"/>
    <property type="project" value="UniProtKB-KW"/>
</dbReference>
<organism evidence="7 8">
    <name type="scientific">Paramecium sonneborni</name>
    <dbReference type="NCBI Taxonomy" id="65129"/>
    <lineage>
        <taxon>Eukaryota</taxon>
        <taxon>Sar</taxon>
        <taxon>Alveolata</taxon>
        <taxon>Ciliophora</taxon>
        <taxon>Intramacronucleata</taxon>
        <taxon>Oligohymenophorea</taxon>
        <taxon>Peniculida</taxon>
        <taxon>Parameciidae</taxon>
        <taxon>Paramecium</taxon>
    </lineage>
</organism>
<dbReference type="PROSITE" id="PS50089">
    <property type="entry name" value="ZF_RING_2"/>
    <property type="match status" value="1"/>
</dbReference>
<feature type="transmembrane region" description="Helical" evidence="5">
    <location>
        <begin position="58"/>
        <end position="79"/>
    </location>
</feature>
<dbReference type="SMART" id="SM00184">
    <property type="entry name" value="RING"/>
    <property type="match status" value="1"/>
</dbReference>
<dbReference type="PANTHER" id="PTHR45931:SF3">
    <property type="entry name" value="RING ZINC FINGER-CONTAINING PROTEIN"/>
    <property type="match status" value="1"/>
</dbReference>
<dbReference type="Pfam" id="PF13639">
    <property type="entry name" value="zf-RING_2"/>
    <property type="match status" value="1"/>
</dbReference>
<sequence length="331" mass="38639">MEQQLIENRRVSQLFCKSVESCKRIALGHLVYCICKIIIAVVLLTINGIKSCLWEDANTWMIIVIAESILEIVLFSILMKLIKKTPTLLNVGEELHQVIYAENSQIDNYGDISEFLANENDDQTILYPEREFDKKKLLLAQQIMSEILKIHSPLKYSKHFVFLINQGLLIWGFIIGFEVPWDSDDECRNRLLITIYVFLFYTVCQYLDVYLLIIIVGLCLPFFICFLIYLKIKQPKGKKDANQILEDLKKQYLIKYSPNLIEGNPECKICMQTYQLEDEVLKLPCHESHNFHYICISAWFKVNLSCPICRKSYEDEEGNNENIKNANQVEQ</sequence>
<feature type="transmembrane region" description="Helical" evidence="5">
    <location>
        <begin position="160"/>
        <end position="181"/>
    </location>
</feature>
<keyword evidence="1" id="KW-0479">Metal-binding</keyword>
<dbReference type="EMBL" id="CAJJDN010000031">
    <property type="protein sequence ID" value="CAD8073739.1"/>
    <property type="molecule type" value="Genomic_DNA"/>
</dbReference>
<keyword evidence="5" id="KW-0812">Transmembrane</keyword>
<keyword evidence="5" id="KW-0472">Membrane</keyword>